<dbReference type="Pfam" id="PF01966">
    <property type="entry name" value="HD"/>
    <property type="match status" value="1"/>
</dbReference>
<reference evidence="3" key="1">
    <citation type="submission" date="2017-09" db="EMBL/GenBank/DDBJ databases">
        <title>Depth-based differentiation of microbial function through sediment-hosted aquifers and enrichment of novel symbionts in the deep terrestrial subsurface.</title>
        <authorList>
            <person name="Probst A.J."/>
            <person name="Ladd B."/>
            <person name="Jarett J.K."/>
            <person name="Geller-Mcgrath D.E."/>
            <person name="Sieber C.M.K."/>
            <person name="Emerson J.B."/>
            <person name="Anantharaman K."/>
            <person name="Thomas B.C."/>
            <person name="Malmstrom R."/>
            <person name="Stieglmeier M."/>
            <person name="Klingl A."/>
            <person name="Woyke T."/>
            <person name="Ryan C.M."/>
            <person name="Banfield J.F."/>
        </authorList>
    </citation>
    <scope>NUCLEOTIDE SEQUENCE [LARGE SCALE GENOMIC DNA]</scope>
</reference>
<dbReference type="SMART" id="SM00471">
    <property type="entry name" value="HDc"/>
    <property type="match status" value="1"/>
</dbReference>
<evidence type="ECO:0000259" key="1">
    <source>
        <dbReference type="SMART" id="SM00471"/>
    </source>
</evidence>
<dbReference type="Proteomes" id="UP000229526">
    <property type="component" value="Unassembled WGS sequence"/>
</dbReference>
<name>A0A2H0UM30_9BACT</name>
<dbReference type="PANTHER" id="PTHR33594:SF1">
    <property type="entry name" value="HD_PDEASE DOMAIN-CONTAINING PROTEIN"/>
    <property type="match status" value="1"/>
</dbReference>
<sequence>MEICYTLNVLLNEYPRGLLAKKFSEYTTKDARLARVAESTREAFNKSGLTAHNWEHSYRDALNAIVIGEAEGADMNIVLPAALMHDIGFLYGGTGKTHGAVGADKLPEFLAQYDIKYPEKDLLHIAACIRTHKGSMQNESPETLEAKVVCDADFLEKFGIFGVYSGIRTHTEFNNDIECIIDRKTKGMEKLYLETKTGKEIAEQGRQFVVDFFQALDKANEPYRT</sequence>
<organism evidence="2 3">
    <name type="scientific">Candidatus Harrisonbacteria bacterium CG10_big_fil_rev_8_21_14_0_10_49_15</name>
    <dbReference type="NCBI Taxonomy" id="1974587"/>
    <lineage>
        <taxon>Bacteria</taxon>
        <taxon>Candidatus Harrisoniibacteriota</taxon>
    </lineage>
</organism>
<evidence type="ECO:0000313" key="3">
    <source>
        <dbReference type="Proteomes" id="UP000229526"/>
    </source>
</evidence>
<dbReference type="PANTHER" id="PTHR33594">
    <property type="entry name" value="SUPERFAMILY HYDROLASE, PUTATIVE (AFU_ORTHOLOGUE AFUA_1G03035)-RELATED"/>
    <property type="match status" value="1"/>
</dbReference>
<dbReference type="InterPro" id="IPR006674">
    <property type="entry name" value="HD_domain"/>
</dbReference>
<dbReference type="SUPFAM" id="SSF109604">
    <property type="entry name" value="HD-domain/PDEase-like"/>
    <property type="match status" value="1"/>
</dbReference>
<dbReference type="CDD" id="cd00077">
    <property type="entry name" value="HDc"/>
    <property type="match status" value="1"/>
</dbReference>
<dbReference type="Gene3D" id="1.10.3210.10">
    <property type="entry name" value="Hypothetical protein af1432"/>
    <property type="match status" value="1"/>
</dbReference>
<dbReference type="AlphaFoldDB" id="A0A2H0UM30"/>
<comment type="caution">
    <text evidence="2">The sequence shown here is derived from an EMBL/GenBank/DDBJ whole genome shotgun (WGS) entry which is preliminary data.</text>
</comment>
<evidence type="ECO:0000313" key="2">
    <source>
        <dbReference type="EMBL" id="PIR87472.1"/>
    </source>
</evidence>
<dbReference type="InterPro" id="IPR003607">
    <property type="entry name" value="HD/PDEase_dom"/>
</dbReference>
<proteinExistence type="predicted"/>
<protein>
    <recommendedName>
        <fullName evidence="1">HD/PDEase domain-containing protein</fullName>
    </recommendedName>
</protein>
<feature type="domain" description="HD/PDEase" evidence="1">
    <location>
        <begin position="49"/>
        <end position="167"/>
    </location>
</feature>
<dbReference type="EMBL" id="PFBD01000002">
    <property type="protein sequence ID" value="PIR87472.1"/>
    <property type="molecule type" value="Genomic_DNA"/>
</dbReference>
<accession>A0A2H0UM30</accession>
<gene>
    <name evidence="2" type="ORF">COU11_00440</name>
</gene>